<feature type="transmembrane region" description="Helical" evidence="7">
    <location>
        <begin position="245"/>
        <end position="262"/>
    </location>
</feature>
<protein>
    <submittedName>
        <fullName evidence="9">Transporter</fullName>
    </submittedName>
</protein>
<dbReference type="GO" id="GO:0005886">
    <property type="term" value="C:plasma membrane"/>
    <property type="evidence" value="ECO:0007669"/>
    <property type="project" value="UniProtKB-SubCell"/>
</dbReference>
<feature type="transmembrane region" description="Helical" evidence="7">
    <location>
        <begin position="123"/>
        <end position="140"/>
    </location>
</feature>
<feature type="transmembrane region" description="Helical" evidence="7">
    <location>
        <begin position="146"/>
        <end position="166"/>
    </location>
</feature>
<evidence type="ECO:0000313" key="9">
    <source>
        <dbReference type="EMBL" id="BCJ85871.1"/>
    </source>
</evidence>
<feature type="transmembrane region" description="Helical" evidence="7">
    <location>
        <begin position="210"/>
        <end position="233"/>
    </location>
</feature>
<dbReference type="PANTHER" id="PTHR32322:SF18">
    <property type="entry name" value="S-ADENOSYLMETHIONINE_S-ADENOSYLHOMOCYSTEINE TRANSPORTER"/>
    <property type="match status" value="1"/>
</dbReference>
<keyword evidence="4 7" id="KW-0812">Transmembrane</keyword>
<dbReference type="Gene3D" id="1.10.3730.20">
    <property type="match status" value="1"/>
</dbReference>
<dbReference type="InterPro" id="IPR037185">
    <property type="entry name" value="EmrE-like"/>
</dbReference>
<dbReference type="AlphaFoldDB" id="A0A7I8DDA2"/>
<dbReference type="InterPro" id="IPR000620">
    <property type="entry name" value="EamA_dom"/>
</dbReference>
<evidence type="ECO:0000256" key="5">
    <source>
        <dbReference type="ARBA" id="ARBA00022989"/>
    </source>
</evidence>
<evidence type="ECO:0000256" key="7">
    <source>
        <dbReference type="SAM" id="Phobius"/>
    </source>
</evidence>
<feature type="transmembrane region" description="Helical" evidence="7">
    <location>
        <begin position="178"/>
        <end position="198"/>
    </location>
</feature>
<gene>
    <name evidence="9" type="ORF">skT53_08560</name>
</gene>
<dbReference type="Proteomes" id="UP000593802">
    <property type="component" value="Chromosome"/>
</dbReference>
<dbReference type="PANTHER" id="PTHR32322">
    <property type="entry name" value="INNER MEMBRANE TRANSPORTER"/>
    <property type="match status" value="1"/>
</dbReference>
<dbReference type="KEGG" id="eff:skT53_08560"/>
<reference evidence="9 10" key="1">
    <citation type="submission" date="2020-08" db="EMBL/GenBank/DDBJ databases">
        <title>Complete Genome Sequence of Effusibacillus dendaii Strain skT53, Isolated from Farmland soil.</title>
        <authorList>
            <person name="Konishi T."/>
            <person name="Kawasaki H."/>
        </authorList>
    </citation>
    <scope>NUCLEOTIDE SEQUENCE [LARGE SCALE GENOMIC DNA]</scope>
    <source>
        <strain evidence="10">skT53</strain>
    </source>
</reference>
<comment type="subcellular location">
    <subcellularLocation>
        <location evidence="1">Cell membrane</location>
        <topology evidence="1">Multi-pass membrane protein</topology>
    </subcellularLocation>
</comment>
<feature type="transmembrane region" description="Helical" evidence="7">
    <location>
        <begin position="268"/>
        <end position="287"/>
    </location>
</feature>
<feature type="transmembrane region" description="Helical" evidence="7">
    <location>
        <begin position="93"/>
        <end position="114"/>
    </location>
</feature>
<dbReference type="RefSeq" id="WP_200759942.1">
    <property type="nucleotide sequence ID" value="NZ_AP023366.1"/>
</dbReference>
<keyword evidence="6 7" id="KW-0472">Membrane</keyword>
<proteinExistence type="inferred from homology"/>
<evidence type="ECO:0000256" key="3">
    <source>
        <dbReference type="ARBA" id="ARBA00022475"/>
    </source>
</evidence>
<dbReference type="EMBL" id="AP023366">
    <property type="protein sequence ID" value="BCJ85871.1"/>
    <property type="molecule type" value="Genomic_DNA"/>
</dbReference>
<evidence type="ECO:0000259" key="8">
    <source>
        <dbReference type="Pfam" id="PF00892"/>
    </source>
</evidence>
<dbReference type="SUPFAM" id="SSF103481">
    <property type="entry name" value="Multidrug resistance efflux transporter EmrE"/>
    <property type="match status" value="2"/>
</dbReference>
<evidence type="ECO:0000256" key="6">
    <source>
        <dbReference type="ARBA" id="ARBA00023136"/>
    </source>
</evidence>
<feature type="domain" description="EamA" evidence="8">
    <location>
        <begin position="152"/>
        <end position="285"/>
    </location>
</feature>
<feature type="transmembrane region" description="Helical" evidence="7">
    <location>
        <begin position="33"/>
        <end position="52"/>
    </location>
</feature>
<comment type="similarity">
    <text evidence="2">Belongs to the EamA transporter family.</text>
</comment>
<keyword evidence="3" id="KW-1003">Cell membrane</keyword>
<evidence type="ECO:0000256" key="2">
    <source>
        <dbReference type="ARBA" id="ARBA00007362"/>
    </source>
</evidence>
<keyword evidence="10" id="KW-1185">Reference proteome</keyword>
<accession>A0A7I8DDA2</accession>
<evidence type="ECO:0000256" key="1">
    <source>
        <dbReference type="ARBA" id="ARBA00004651"/>
    </source>
</evidence>
<feature type="transmembrane region" description="Helical" evidence="7">
    <location>
        <begin position="64"/>
        <end position="87"/>
    </location>
</feature>
<organism evidence="9 10">
    <name type="scientific">Effusibacillus dendaii</name>
    <dbReference type="NCBI Taxonomy" id="2743772"/>
    <lineage>
        <taxon>Bacteria</taxon>
        <taxon>Bacillati</taxon>
        <taxon>Bacillota</taxon>
        <taxon>Bacilli</taxon>
        <taxon>Bacillales</taxon>
        <taxon>Alicyclobacillaceae</taxon>
        <taxon>Effusibacillus</taxon>
    </lineage>
</organism>
<keyword evidence="5 7" id="KW-1133">Transmembrane helix</keyword>
<evidence type="ECO:0000313" key="10">
    <source>
        <dbReference type="Proteomes" id="UP000593802"/>
    </source>
</evidence>
<evidence type="ECO:0000256" key="4">
    <source>
        <dbReference type="ARBA" id="ARBA00022692"/>
    </source>
</evidence>
<dbReference type="Pfam" id="PF00892">
    <property type="entry name" value="EamA"/>
    <property type="match status" value="2"/>
</dbReference>
<sequence length="317" mass="34573">MGLIYYMLLMSTSVLWAGNFVAGKFLVGHASSLTLTDMRWVFGVLLLVPIVWGREKKLLPPKQAWLPLVCMGLTGVALFNLFLFLALERTSAVNVGLLSALNPVAIAIASFFLLREKLSGSQLAGMAVSLFGVLVVISHGEPERLLQLRFNTGDLFMLAAVGLWGLYSAAGRKAMRYVTPYMSTLWMGIFGVLALLPFDLANFHLENLNTSFWLATLYVSVGGTVLAMVFWNIGVQQVGGTKSGMFLNFNPVFTVILSYLFLRESVTTVFLIGTVLVIAGVYLFTAVKRSASQTADGNVIPAVQAVEQNAEQKNVSR</sequence>
<name>A0A7I8DDA2_9BACL</name>
<dbReference type="InterPro" id="IPR050638">
    <property type="entry name" value="AA-Vitamin_Transporters"/>
</dbReference>
<feature type="domain" description="EamA" evidence="8">
    <location>
        <begin position="4"/>
        <end position="137"/>
    </location>
</feature>